<feature type="region of interest" description="Disordered" evidence="1">
    <location>
        <begin position="120"/>
        <end position="157"/>
    </location>
</feature>
<evidence type="ECO:0000256" key="1">
    <source>
        <dbReference type="SAM" id="MobiDB-lite"/>
    </source>
</evidence>
<evidence type="ECO:0000313" key="3">
    <source>
        <dbReference type="Proteomes" id="UP000187209"/>
    </source>
</evidence>
<gene>
    <name evidence="2" type="ORF">SteCoe_28933</name>
</gene>
<evidence type="ECO:0000313" key="2">
    <source>
        <dbReference type="EMBL" id="OMJ72576.1"/>
    </source>
</evidence>
<proteinExistence type="predicted"/>
<reference evidence="2 3" key="1">
    <citation type="submission" date="2016-11" db="EMBL/GenBank/DDBJ databases">
        <title>The macronuclear genome of Stentor coeruleus: a giant cell with tiny introns.</title>
        <authorList>
            <person name="Slabodnick M."/>
            <person name="Ruby J.G."/>
            <person name="Reiff S.B."/>
            <person name="Swart E.C."/>
            <person name="Gosai S."/>
            <person name="Prabakaran S."/>
            <person name="Witkowska E."/>
            <person name="Larue G.E."/>
            <person name="Fisher S."/>
            <person name="Freeman R.M."/>
            <person name="Gunawardena J."/>
            <person name="Chu W."/>
            <person name="Stover N.A."/>
            <person name="Gregory B.D."/>
            <person name="Nowacki M."/>
            <person name="Derisi J."/>
            <person name="Roy S.W."/>
            <person name="Marshall W.F."/>
            <person name="Sood P."/>
        </authorList>
    </citation>
    <scope>NUCLEOTIDE SEQUENCE [LARGE SCALE GENOMIC DNA]</scope>
    <source>
        <strain evidence="2">WM001</strain>
    </source>
</reference>
<dbReference type="Proteomes" id="UP000187209">
    <property type="component" value="Unassembled WGS sequence"/>
</dbReference>
<organism evidence="2 3">
    <name type="scientific">Stentor coeruleus</name>
    <dbReference type="NCBI Taxonomy" id="5963"/>
    <lineage>
        <taxon>Eukaryota</taxon>
        <taxon>Sar</taxon>
        <taxon>Alveolata</taxon>
        <taxon>Ciliophora</taxon>
        <taxon>Postciliodesmatophora</taxon>
        <taxon>Heterotrichea</taxon>
        <taxon>Heterotrichida</taxon>
        <taxon>Stentoridae</taxon>
        <taxon>Stentor</taxon>
    </lineage>
</organism>
<feature type="compositionally biased region" description="Polar residues" evidence="1">
    <location>
        <begin position="136"/>
        <end position="157"/>
    </location>
</feature>
<comment type="caution">
    <text evidence="2">The sequence shown here is derived from an EMBL/GenBank/DDBJ whole genome shotgun (WGS) entry which is preliminary data.</text>
</comment>
<dbReference type="AlphaFoldDB" id="A0A1R2B759"/>
<sequence length="157" mass="18591">MTFYKMAYNPARYEYPMLRSLHFLQHVKHRRIVSNLFLLEESPKNIQITKKKTTPIHSRKLSEGNNFSPIRKKRHLYSSNRIYIREAQNRPIQKIENCNDSVGYCLRTFALAVNKDKNATRRPINSSISEKKPYKNSVSTQGKMKQKEISNYNLTPW</sequence>
<accession>A0A1R2B759</accession>
<name>A0A1R2B759_9CILI</name>
<protein>
    <submittedName>
        <fullName evidence="2">Uncharacterized protein</fullName>
    </submittedName>
</protein>
<dbReference type="EMBL" id="MPUH01000889">
    <property type="protein sequence ID" value="OMJ72576.1"/>
    <property type="molecule type" value="Genomic_DNA"/>
</dbReference>
<keyword evidence="3" id="KW-1185">Reference proteome</keyword>